<accession>A0AAV1TXJ4</accession>
<dbReference type="PANTHER" id="PTHR11439:SF440">
    <property type="entry name" value="INTEGRASE CATALYTIC DOMAIN-CONTAINING PROTEIN"/>
    <property type="match status" value="1"/>
</dbReference>
<evidence type="ECO:0000313" key="1">
    <source>
        <dbReference type="EMBL" id="CAK7926202.1"/>
    </source>
</evidence>
<dbReference type="PANTHER" id="PTHR11439">
    <property type="entry name" value="GAG-POL-RELATED RETROTRANSPOSON"/>
    <property type="match status" value="1"/>
</dbReference>
<organism evidence="1 2">
    <name type="scientific">Peronospora matthiolae</name>
    <dbReference type="NCBI Taxonomy" id="2874970"/>
    <lineage>
        <taxon>Eukaryota</taxon>
        <taxon>Sar</taxon>
        <taxon>Stramenopiles</taxon>
        <taxon>Oomycota</taxon>
        <taxon>Peronosporomycetes</taxon>
        <taxon>Peronosporales</taxon>
        <taxon>Peronosporaceae</taxon>
        <taxon>Peronospora</taxon>
    </lineage>
</organism>
<dbReference type="EMBL" id="CAKLBY020000097">
    <property type="protein sequence ID" value="CAK7926202.1"/>
    <property type="molecule type" value="Genomic_DNA"/>
</dbReference>
<proteinExistence type="predicted"/>
<sequence>MAPARTSRDTLQLEDYSDADYVADRADRKSLTGSAVLHNGIAVSWTAKKQGGISLSTTASELVVASEVARELIGLQWMIGVVGMAPVVHILMYVDNQLAISQIEGKASSIKANYIDIRHKHLRDLAQRGIVTTKHVSSELMLEDLMTKALDATNLEMLQSLMRFH</sequence>
<name>A0AAV1TXJ4_9STRA</name>
<dbReference type="CDD" id="cd09272">
    <property type="entry name" value="RNase_HI_RT_Ty1"/>
    <property type="match status" value="1"/>
</dbReference>
<evidence type="ECO:0000313" key="2">
    <source>
        <dbReference type="Proteomes" id="UP001162060"/>
    </source>
</evidence>
<reference evidence="1" key="1">
    <citation type="submission" date="2024-01" db="EMBL/GenBank/DDBJ databases">
        <authorList>
            <person name="Webb A."/>
        </authorList>
    </citation>
    <scope>NUCLEOTIDE SEQUENCE</scope>
    <source>
        <strain evidence="1">Pm1</strain>
    </source>
</reference>
<protein>
    <recommendedName>
        <fullName evidence="3">Polyprotein</fullName>
    </recommendedName>
</protein>
<comment type="caution">
    <text evidence="1">The sequence shown here is derived from an EMBL/GenBank/DDBJ whole genome shotgun (WGS) entry which is preliminary data.</text>
</comment>
<gene>
    <name evidence="1" type="ORF">PM001_LOCUS11352</name>
</gene>
<dbReference type="AlphaFoldDB" id="A0AAV1TXJ4"/>
<dbReference type="Proteomes" id="UP001162060">
    <property type="component" value="Unassembled WGS sequence"/>
</dbReference>
<evidence type="ECO:0008006" key="3">
    <source>
        <dbReference type="Google" id="ProtNLM"/>
    </source>
</evidence>